<dbReference type="AlphaFoldDB" id="A0A2U1KQY8"/>
<dbReference type="PANTHER" id="PTHR36766">
    <property type="entry name" value="PLANT BROAD-SPECTRUM MILDEW RESISTANCE PROTEIN RPW8"/>
    <property type="match status" value="1"/>
</dbReference>
<dbReference type="InterPro" id="IPR002182">
    <property type="entry name" value="NB-ARC"/>
</dbReference>
<keyword evidence="8" id="KW-1185">Reference proteome</keyword>
<dbReference type="PANTHER" id="PTHR36766:SF47">
    <property type="entry name" value="NB-ARC DOMAIN-CONTAINING PROTEIN"/>
    <property type="match status" value="1"/>
</dbReference>
<feature type="domain" description="NB-ARC" evidence="5">
    <location>
        <begin position="196"/>
        <end position="311"/>
    </location>
</feature>
<evidence type="ECO:0000313" key="8">
    <source>
        <dbReference type="Proteomes" id="UP000245207"/>
    </source>
</evidence>
<reference evidence="7 8" key="1">
    <citation type="journal article" date="2018" name="Mol. Plant">
        <title>The genome of Artemisia annua provides insight into the evolution of Asteraceae family and artemisinin biosynthesis.</title>
        <authorList>
            <person name="Shen Q."/>
            <person name="Zhang L."/>
            <person name="Liao Z."/>
            <person name="Wang S."/>
            <person name="Yan T."/>
            <person name="Shi P."/>
            <person name="Liu M."/>
            <person name="Fu X."/>
            <person name="Pan Q."/>
            <person name="Wang Y."/>
            <person name="Lv Z."/>
            <person name="Lu X."/>
            <person name="Zhang F."/>
            <person name="Jiang W."/>
            <person name="Ma Y."/>
            <person name="Chen M."/>
            <person name="Hao X."/>
            <person name="Li L."/>
            <person name="Tang Y."/>
            <person name="Lv G."/>
            <person name="Zhou Y."/>
            <person name="Sun X."/>
            <person name="Brodelius P.E."/>
            <person name="Rose J.K.C."/>
            <person name="Tang K."/>
        </authorList>
    </citation>
    <scope>NUCLEOTIDE SEQUENCE [LARGE SCALE GENOMIC DNA]</scope>
    <source>
        <strain evidence="8">cv. Huhao1</strain>
        <tissue evidence="7">Leaf</tissue>
    </source>
</reference>
<dbReference type="SUPFAM" id="SSF52540">
    <property type="entry name" value="P-loop containing nucleoside triphosphate hydrolases"/>
    <property type="match status" value="1"/>
</dbReference>
<dbReference type="OrthoDB" id="5279713at2759"/>
<organism evidence="7 8">
    <name type="scientific">Artemisia annua</name>
    <name type="common">Sweet wormwood</name>
    <dbReference type="NCBI Taxonomy" id="35608"/>
    <lineage>
        <taxon>Eukaryota</taxon>
        <taxon>Viridiplantae</taxon>
        <taxon>Streptophyta</taxon>
        <taxon>Embryophyta</taxon>
        <taxon>Tracheophyta</taxon>
        <taxon>Spermatophyta</taxon>
        <taxon>Magnoliopsida</taxon>
        <taxon>eudicotyledons</taxon>
        <taxon>Gunneridae</taxon>
        <taxon>Pentapetalae</taxon>
        <taxon>asterids</taxon>
        <taxon>campanulids</taxon>
        <taxon>Asterales</taxon>
        <taxon>Asteraceae</taxon>
        <taxon>Asteroideae</taxon>
        <taxon>Anthemideae</taxon>
        <taxon>Artemisiinae</taxon>
        <taxon>Artemisia</taxon>
    </lineage>
</organism>
<dbReference type="GO" id="GO:0006952">
    <property type="term" value="P:defense response"/>
    <property type="evidence" value="ECO:0007669"/>
    <property type="project" value="UniProtKB-KW"/>
</dbReference>
<dbReference type="PRINTS" id="PR00364">
    <property type="entry name" value="DISEASERSIST"/>
</dbReference>
<gene>
    <name evidence="7" type="ORF">CTI12_AA574590</name>
</gene>
<dbReference type="InterPro" id="IPR027417">
    <property type="entry name" value="P-loop_NTPase"/>
</dbReference>
<sequence length="317" mass="36165">MADPFTSALVRHVLGRLASEAIEEYGLLRGLKNDLSALENTFKLIQGVLHDAEMKQTKDKRVEEWLKTLKSASLEVENVLDEAKTVAMIKSLAGEMGNKYKRRAFFSYHMNPLMVRFRIAHKVKNMRKKLEVIDANRSRFQLTSNTTSEDSAGIASEISNRETSSLMPKICGRDEEKEKIVDEICNQEIGIGHDGDDVRVYAKWGMGGTGKTTLAQYVYNHEKVKTHFELEFWVYVSAVFDIRRIIKSICGLVDKQLDKMSTDYLLKQLKNKLKGKKYFIVMDDVWIENEHMEKWGELCKALSCGENGSTVGAPLWL</sequence>
<dbReference type="STRING" id="35608.A0A2U1KQY8"/>
<evidence type="ECO:0000259" key="6">
    <source>
        <dbReference type="Pfam" id="PF18052"/>
    </source>
</evidence>
<evidence type="ECO:0000256" key="2">
    <source>
        <dbReference type="ARBA" id="ARBA00022741"/>
    </source>
</evidence>
<keyword evidence="2" id="KW-0547">Nucleotide-binding</keyword>
<name>A0A2U1KQY8_ARTAN</name>
<dbReference type="EMBL" id="PKPP01014887">
    <property type="protein sequence ID" value="PWA39168.1"/>
    <property type="molecule type" value="Genomic_DNA"/>
</dbReference>
<evidence type="ECO:0000259" key="5">
    <source>
        <dbReference type="Pfam" id="PF00931"/>
    </source>
</evidence>
<evidence type="ECO:0000313" key="7">
    <source>
        <dbReference type="EMBL" id="PWA39168.1"/>
    </source>
</evidence>
<feature type="domain" description="Disease resistance N-terminal" evidence="6">
    <location>
        <begin position="10"/>
        <end position="90"/>
    </location>
</feature>
<dbReference type="GO" id="GO:0043531">
    <property type="term" value="F:ADP binding"/>
    <property type="evidence" value="ECO:0007669"/>
    <property type="project" value="InterPro"/>
</dbReference>
<dbReference type="Gene3D" id="3.40.50.300">
    <property type="entry name" value="P-loop containing nucleotide triphosphate hydrolases"/>
    <property type="match status" value="1"/>
</dbReference>
<evidence type="ECO:0000256" key="3">
    <source>
        <dbReference type="ARBA" id="ARBA00022821"/>
    </source>
</evidence>
<accession>A0A2U1KQY8</accession>
<evidence type="ECO:0000256" key="1">
    <source>
        <dbReference type="ARBA" id="ARBA00022737"/>
    </source>
</evidence>
<proteinExistence type="predicted"/>
<dbReference type="GO" id="GO:0005524">
    <property type="term" value="F:ATP binding"/>
    <property type="evidence" value="ECO:0007669"/>
    <property type="project" value="UniProtKB-KW"/>
</dbReference>
<protein>
    <submittedName>
        <fullName evidence="7">NB-ARC domains-containing protein</fullName>
    </submittedName>
</protein>
<evidence type="ECO:0000256" key="4">
    <source>
        <dbReference type="ARBA" id="ARBA00022840"/>
    </source>
</evidence>
<dbReference type="Pfam" id="PF00931">
    <property type="entry name" value="NB-ARC"/>
    <property type="match status" value="1"/>
</dbReference>
<comment type="caution">
    <text evidence="7">The sequence shown here is derived from an EMBL/GenBank/DDBJ whole genome shotgun (WGS) entry which is preliminary data.</text>
</comment>
<dbReference type="InterPro" id="IPR041118">
    <property type="entry name" value="Rx_N"/>
</dbReference>
<dbReference type="Pfam" id="PF18052">
    <property type="entry name" value="Rx_N"/>
    <property type="match status" value="1"/>
</dbReference>
<dbReference type="Gene3D" id="1.20.5.4130">
    <property type="match status" value="1"/>
</dbReference>
<keyword evidence="1" id="KW-0677">Repeat</keyword>
<dbReference type="Proteomes" id="UP000245207">
    <property type="component" value="Unassembled WGS sequence"/>
</dbReference>
<keyword evidence="3" id="KW-0611">Plant defense</keyword>
<keyword evidence="4" id="KW-0067">ATP-binding</keyword>